<accession>A0AAW5ZX27</accession>
<keyword evidence="3" id="KW-0238">DNA-binding</keyword>
<dbReference type="PANTHER" id="PTHR30408:SF12">
    <property type="entry name" value="TYPE I RESTRICTION ENZYME MJAVIII SPECIFICITY SUBUNIT"/>
    <property type="match status" value="1"/>
</dbReference>
<keyword evidence="5" id="KW-0255">Endonuclease</keyword>
<evidence type="ECO:0000256" key="2">
    <source>
        <dbReference type="ARBA" id="ARBA00022747"/>
    </source>
</evidence>
<dbReference type="Gene3D" id="3.90.220.20">
    <property type="entry name" value="DNA methylase specificity domains"/>
    <property type="match status" value="1"/>
</dbReference>
<evidence type="ECO:0000256" key="1">
    <source>
        <dbReference type="ARBA" id="ARBA00010923"/>
    </source>
</evidence>
<evidence type="ECO:0000313" key="6">
    <source>
        <dbReference type="Proteomes" id="UP001211105"/>
    </source>
</evidence>
<dbReference type="Proteomes" id="UP001211105">
    <property type="component" value="Unassembled WGS sequence"/>
</dbReference>
<name>A0AAW5ZX27_9BIFI</name>
<dbReference type="GO" id="GO:0003677">
    <property type="term" value="F:DNA binding"/>
    <property type="evidence" value="ECO:0007669"/>
    <property type="project" value="UniProtKB-KW"/>
</dbReference>
<evidence type="ECO:0000313" key="5">
    <source>
        <dbReference type="EMBL" id="MDB1160760.1"/>
    </source>
</evidence>
<dbReference type="GO" id="GO:0016787">
    <property type="term" value="F:hydrolase activity"/>
    <property type="evidence" value="ECO:0007669"/>
    <property type="project" value="UniProtKB-KW"/>
</dbReference>
<dbReference type="GO" id="GO:0009307">
    <property type="term" value="P:DNA restriction-modification system"/>
    <property type="evidence" value="ECO:0007669"/>
    <property type="project" value="UniProtKB-KW"/>
</dbReference>
<dbReference type="InterPro" id="IPR052021">
    <property type="entry name" value="Type-I_RS_S_subunit"/>
</dbReference>
<dbReference type="EMBL" id="JAQKGX010000001">
    <property type="protein sequence ID" value="MDB1160760.1"/>
    <property type="molecule type" value="Genomic_DNA"/>
</dbReference>
<dbReference type="AlphaFoldDB" id="A0AAW5ZX27"/>
<evidence type="ECO:0000256" key="3">
    <source>
        <dbReference type="ARBA" id="ARBA00023125"/>
    </source>
</evidence>
<gene>
    <name evidence="5" type="ORF">PL707_00345</name>
</gene>
<comment type="caution">
    <text evidence="5">The sequence shown here is derived from an EMBL/GenBank/DDBJ whole genome shotgun (WGS) entry which is preliminary data.</text>
</comment>
<dbReference type="GO" id="GO:0004519">
    <property type="term" value="F:endonuclease activity"/>
    <property type="evidence" value="ECO:0007669"/>
    <property type="project" value="UniProtKB-KW"/>
</dbReference>
<dbReference type="PANTHER" id="PTHR30408">
    <property type="entry name" value="TYPE-1 RESTRICTION ENZYME ECOKI SPECIFICITY PROTEIN"/>
    <property type="match status" value="1"/>
</dbReference>
<dbReference type="EC" id="3.1.21.-" evidence="5"/>
<keyword evidence="5" id="KW-0378">Hydrolase</keyword>
<dbReference type="InterPro" id="IPR000055">
    <property type="entry name" value="Restrct_endonuc_typeI_TRD"/>
</dbReference>
<keyword evidence="5" id="KW-0540">Nuclease</keyword>
<feature type="domain" description="Type I restriction modification DNA specificity" evidence="4">
    <location>
        <begin position="5"/>
        <end position="170"/>
    </location>
</feature>
<dbReference type="InterPro" id="IPR044946">
    <property type="entry name" value="Restrct_endonuc_typeI_TRD_sf"/>
</dbReference>
<evidence type="ECO:0000259" key="4">
    <source>
        <dbReference type="Pfam" id="PF01420"/>
    </source>
</evidence>
<comment type="similarity">
    <text evidence="1">Belongs to the type-I restriction system S methylase family.</text>
</comment>
<dbReference type="SUPFAM" id="SSF116734">
    <property type="entry name" value="DNA methylase specificity domain"/>
    <property type="match status" value="1"/>
</dbReference>
<sequence>MAPAWEQRKLGDIVGIYDGVHQTPNYQNSGVMFLSVENIATLKSSKFISEEDFKRDYKVFPQENDILMTRIGDVGTTNVVTDNGLKAFYVSLALLKYKSTDPYFLSNAIQSDYVQKGLANRTLKTAIPMKINKDEIGKVSVMLPVSATEQQQIGTYFRNLDNLITLHQRKYCGVASWMLGVALVRLGSESDGAFGEMKHVLR</sequence>
<reference evidence="5" key="1">
    <citation type="submission" date="2023-01" db="EMBL/GenBank/DDBJ databases">
        <title>Human gut microbiome strain richness.</title>
        <authorList>
            <person name="Chen-Liaw A."/>
        </authorList>
    </citation>
    <scope>NUCLEOTIDE SEQUENCE</scope>
    <source>
        <strain evidence="5">BSD2780120875st1_E5_BSD2780120875b_170604</strain>
    </source>
</reference>
<organism evidence="5 6">
    <name type="scientific">Bifidobacterium catenulatum</name>
    <dbReference type="NCBI Taxonomy" id="1686"/>
    <lineage>
        <taxon>Bacteria</taxon>
        <taxon>Bacillati</taxon>
        <taxon>Actinomycetota</taxon>
        <taxon>Actinomycetes</taxon>
        <taxon>Bifidobacteriales</taxon>
        <taxon>Bifidobacteriaceae</taxon>
        <taxon>Bifidobacterium</taxon>
    </lineage>
</organism>
<dbReference type="Pfam" id="PF01420">
    <property type="entry name" value="Methylase_S"/>
    <property type="match status" value="1"/>
</dbReference>
<protein>
    <submittedName>
        <fullName evidence="5">Restriction endonuclease subunit S</fullName>
        <ecNumber evidence="5">3.1.21.-</ecNumber>
    </submittedName>
</protein>
<proteinExistence type="inferred from homology"/>
<keyword evidence="2" id="KW-0680">Restriction system</keyword>